<dbReference type="NCBIfam" id="TIGR04294">
    <property type="entry name" value="pre_pil_HX9DG"/>
    <property type="match status" value="1"/>
</dbReference>
<dbReference type="Pfam" id="PF07963">
    <property type="entry name" value="N_methyl"/>
    <property type="match status" value="1"/>
</dbReference>
<dbReference type="InterPro" id="IPR045584">
    <property type="entry name" value="Pilin-like"/>
</dbReference>
<keyword evidence="2" id="KW-1133">Transmembrane helix</keyword>
<dbReference type="PRINTS" id="PR00813">
    <property type="entry name" value="BCTERIALGSPG"/>
</dbReference>
<dbReference type="KEGG" id="puo:RZN69_07135"/>
<dbReference type="SUPFAM" id="SSF54523">
    <property type="entry name" value="Pili subunits"/>
    <property type="match status" value="1"/>
</dbReference>
<dbReference type="Gene3D" id="3.30.700.10">
    <property type="entry name" value="Glycoprotein, Type 4 Pilin"/>
    <property type="match status" value="1"/>
</dbReference>
<dbReference type="Proteomes" id="UP001304300">
    <property type="component" value="Chromosome"/>
</dbReference>
<dbReference type="InterPro" id="IPR012902">
    <property type="entry name" value="N_methyl_site"/>
</dbReference>
<evidence type="ECO:0000313" key="3">
    <source>
        <dbReference type="EMBL" id="WOO42862.1"/>
    </source>
</evidence>
<dbReference type="NCBIfam" id="TIGR02532">
    <property type="entry name" value="IV_pilin_GFxxxE"/>
    <property type="match status" value="1"/>
</dbReference>
<evidence type="ECO:0000256" key="2">
    <source>
        <dbReference type="SAM" id="Phobius"/>
    </source>
</evidence>
<sequence length="236" mass="26087">MSRKFLNVRGFTLTELLVAIAIIGVLATILMPAIRNVQEKAHMTECGNNLRQVSVLFELYKHDNDFELPAPGIHSGGSWRIWDHTVLMSYMDDARVNDIMNENQREDGTIFQCPTAQTVLEENGKNGVANNWGYGMNKFLPPRGNATYYTHTQIKMPSKVFDPSKTALVMDAEHSIISPLAGDMVHIENASLRHGGKVNVLFIDGHIEQVAFDDIPAQGADGAAEFWEGKASSPSS</sequence>
<dbReference type="GO" id="GO:0015628">
    <property type="term" value="P:protein secretion by the type II secretion system"/>
    <property type="evidence" value="ECO:0007669"/>
    <property type="project" value="InterPro"/>
</dbReference>
<dbReference type="EMBL" id="CP136920">
    <property type="protein sequence ID" value="WOO42862.1"/>
    <property type="molecule type" value="Genomic_DNA"/>
</dbReference>
<evidence type="ECO:0000256" key="1">
    <source>
        <dbReference type="ARBA" id="ARBA00022481"/>
    </source>
</evidence>
<keyword evidence="1" id="KW-0488">Methylation</keyword>
<dbReference type="AlphaFoldDB" id="A0AAQ3LDZ6"/>
<keyword evidence="4" id="KW-1185">Reference proteome</keyword>
<reference evidence="3 4" key="1">
    <citation type="submission" date="2023-10" db="EMBL/GenBank/DDBJ databases">
        <title>Rubellicoccus peritrichatus gen. nov., sp. nov., isolated from an algae of coral reef tank.</title>
        <authorList>
            <person name="Luo J."/>
        </authorList>
    </citation>
    <scope>NUCLEOTIDE SEQUENCE [LARGE SCALE GENOMIC DNA]</scope>
    <source>
        <strain evidence="3 4">CR14</strain>
    </source>
</reference>
<dbReference type="GO" id="GO:0015627">
    <property type="term" value="C:type II protein secretion system complex"/>
    <property type="evidence" value="ECO:0007669"/>
    <property type="project" value="InterPro"/>
</dbReference>
<protein>
    <submittedName>
        <fullName evidence="3">Prepilin-type N-terminal cleavage/methylation domain-containing protein</fullName>
    </submittedName>
</protein>
<feature type="transmembrane region" description="Helical" evidence="2">
    <location>
        <begin position="12"/>
        <end position="34"/>
    </location>
</feature>
<keyword evidence="2" id="KW-0472">Membrane</keyword>
<accession>A0AAQ3LDZ6</accession>
<dbReference type="RefSeq" id="WP_317835394.1">
    <property type="nucleotide sequence ID" value="NZ_CP136920.1"/>
</dbReference>
<dbReference type="InterPro" id="IPR000983">
    <property type="entry name" value="Bac_GSPG_pilin"/>
</dbReference>
<evidence type="ECO:0000313" key="4">
    <source>
        <dbReference type="Proteomes" id="UP001304300"/>
    </source>
</evidence>
<dbReference type="PANTHER" id="PTHR30093">
    <property type="entry name" value="GENERAL SECRETION PATHWAY PROTEIN G"/>
    <property type="match status" value="1"/>
</dbReference>
<keyword evidence="2" id="KW-0812">Transmembrane</keyword>
<name>A0AAQ3LDZ6_9BACT</name>
<proteinExistence type="predicted"/>
<gene>
    <name evidence="3" type="ORF">RZN69_07135</name>
</gene>
<dbReference type="InterPro" id="IPR027558">
    <property type="entry name" value="Pre_pil_HX9DG_C"/>
</dbReference>
<organism evidence="3 4">
    <name type="scientific">Rubellicoccus peritrichatus</name>
    <dbReference type="NCBI Taxonomy" id="3080537"/>
    <lineage>
        <taxon>Bacteria</taxon>
        <taxon>Pseudomonadati</taxon>
        <taxon>Verrucomicrobiota</taxon>
        <taxon>Opitutia</taxon>
        <taxon>Puniceicoccales</taxon>
        <taxon>Cerasicoccaceae</taxon>
        <taxon>Rubellicoccus</taxon>
    </lineage>
</organism>